<reference evidence="3 4" key="1">
    <citation type="submission" date="2018-12" db="EMBL/GenBank/DDBJ databases">
        <authorList>
            <consortium name="Pathogen Informatics"/>
        </authorList>
    </citation>
    <scope>NUCLEOTIDE SEQUENCE [LARGE SCALE GENOMIC DNA]</scope>
    <source>
        <strain evidence="3 4">NCTC9695</strain>
    </source>
</reference>
<evidence type="ECO:0000313" key="3">
    <source>
        <dbReference type="EMBL" id="VEB42313.1"/>
    </source>
</evidence>
<dbReference type="Gene3D" id="3.40.50.2300">
    <property type="match status" value="2"/>
</dbReference>
<dbReference type="Gene3D" id="3.20.20.450">
    <property type="entry name" value="EAL domain"/>
    <property type="match status" value="1"/>
</dbReference>
<keyword evidence="1" id="KW-0597">Phosphoprotein</keyword>
<dbReference type="CDD" id="cd00156">
    <property type="entry name" value="REC"/>
    <property type="match status" value="1"/>
</dbReference>
<dbReference type="AlphaFoldDB" id="A0A3S4HHU6"/>
<gene>
    <name evidence="3" type="primary">cheY_5</name>
    <name evidence="3" type="ORF">NCTC9695_02761</name>
</gene>
<evidence type="ECO:0000259" key="2">
    <source>
        <dbReference type="PROSITE" id="PS50110"/>
    </source>
</evidence>
<dbReference type="SMART" id="SM00448">
    <property type="entry name" value="REC"/>
    <property type="match status" value="1"/>
</dbReference>
<dbReference type="InterPro" id="IPR001633">
    <property type="entry name" value="EAL_dom"/>
</dbReference>
<dbReference type="PANTHER" id="PTHR43228">
    <property type="entry name" value="TWO-COMPONENT RESPONSE REGULATOR"/>
    <property type="match status" value="1"/>
</dbReference>
<dbReference type="GO" id="GO:0000160">
    <property type="term" value="P:phosphorelay signal transduction system"/>
    <property type="evidence" value="ECO:0007669"/>
    <property type="project" value="InterPro"/>
</dbReference>
<dbReference type="Proteomes" id="UP000275777">
    <property type="component" value="Chromosome"/>
</dbReference>
<dbReference type="SUPFAM" id="SSF52172">
    <property type="entry name" value="CheY-like"/>
    <property type="match status" value="2"/>
</dbReference>
<sequence>MRSIAEGGYHLVITDIGMPGMNGIDFIKNVARLGYQSALLIISGYDGKTLQTIADMSVNLGLSCTRFLSKPYSAEAFVAALNGIFSEMERSEAPAVGDVAQLLADLGGETFRMQFAPVRSLAGRRLAGFTLRTLQLPDGRRLAFDRLLALLAGRRMASAALLEIVVERTARLLQDMRLSAGIDDCRVNIRIDEACLSADNVFDRCFMALQQSEVSPACLGFALADGLNRRSDALCFENIAKVKYLGFRLLADGFGQGSLTVSNLFRLPFDQVNAPLEALQWMKILQGEDPGAFRLLRSFGLGQAPVCATGWTTKRAWRWRRRLDAAWAKATRCRCRCRRKSCCRRWPPCRKAARYRAGTLYEGDKMISVDLARLRILIVDDQTLVRTLISQSLQSMGIKQDHIFQAADGTTAMRLLDIRSVDIVLCDVQMQPMNGMDLLKELRCGHTANASNLPFVFLSGHADRSNVVLASQLHADGFVVKPPKPADVEKAIQVAMNRGRPEIDPFSYYHVATGTEYDKKVFGRLFETRAPASQDEPQEQCLSLDKIRSGSVLTRDLRSRAGHLLLPRGASISANQIAVLRDYSERYGVTQIYVANSDEAAANPTVARH</sequence>
<name>A0A3S4HHU6_CHRVL</name>
<evidence type="ECO:0000256" key="1">
    <source>
        <dbReference type="PROSITE-ProRule" id="PRU00169"/>
    </source>
</evidence>
<dbReference type="Pfam" id="PF00563">
    <property type="entry name" value="EAL"/>
    <property type="match status" value="1"/>
</dbReference>
<dbReference type="PANTHER" id="PTHR43228:SF1">
    <property type="entry name" value="TWO-COMPONENT RESPONSE REGULATOR ARR22"/>
    <property type="match status" value="1"/>
</dbReference>
<evidence type="ECO:0000313" key="4">
    <source>
        <dbReference type="Proteomes" id="UP000275777"/>
    </source>
</evidence>
<dbReference type="PROSITE" id="PS50110">
    <property type="entry name" value="RESPONSE_REGULATORY"/>
    <property type="match status" value="2"/>
</dbReference>
<feature type="domain" description="Response regulatory" evidence="2">
    <location>
        <begin position="1"/>
        <end position="85"/>
    </location>
</feature>
<feature type="modified residue" description="4-aspartylphosphate" evidence="1">
    <location>
        <position position="15"/>
    </location>
</feature>
<protein>
    <submittedName>
        <fullName evidence="3">Chemotaxis protein CheY</fullName>
    </submittedName>
</protein>
<feature type="modified residue" description="4-aspartylphosphate" evidence="1">
    <location>
        <position position="427"/>
    </location>
</feature>
<dbReference type="Pfam" id="PF00072">
    <property type="entry name" value="Response_reg"/>
    <property type="match status" value="2"/>
</dbReference>
<dbReference type="SUPFAM" id="SSF141868">
    <property type="entry name" value="EAL domain-like"/>
    <property type="match status" value="1"/>
</dbReference>
<dbReference type="InterPro" id="IPR052048">
    <property type="entry name" value="ST_Response_Regulator"/>
</dbReference>
<feature type="domain" description="Response regulatory" evidence="2">
    <location>
        <begin position="375"/>
        <end position="496"/>
    </location>
</feature>
<proteinExistence type="predicted"/>
<organism evidence="3 4">
    <name type="scientific">Chromobacterium violaceum</name>
    <dbReference type="NCBI Taxonomy" id="536"/>
    <lineage>
        <taxon>Bacteria</taxon>
        <taxon>Pseudomonadati</taxon>
        <taxon>Pseudomonadota</taxon>
        <taxon>Betaproteobacteria</taxon>
        <taxon>Neisseriales</taxon>
        <taxon>Chromobacteriaceae</taxon>
        <taxon>Chromobacterium</taxon>
    </lineage>
</organism>
<dbReference type="InterPro" id="IPR035919">
    <property type="entry name" value="EAL_sf"/>
</dbReference>
<dbReference type="EMBL" id="LR134182">
    <property type="protein sequence ID" value="VEB42313.1"/>
    <property type="molecule type" value="Genomic_DNA"/>
</dbReference>
<accession>A0A3S4HHU6</accession>
<dbReference type="InterPro" id="IPR001789">
    <property type="entry name" value="Sig_transdc_resp-reg_receiver"/>
</dbReference>
<dbReference type="InterPro" id="IPR011006">
    <property type="entry name" value="CheY-like_superfamily"/>
</dbReference>